<evidence type="ECO:0000313" key="10">
    <source>
        <dbReference type="Proteomes" id="UP000190776"/>
    </source>
</evidence>
<evidence type="ECO:0000256" key="5">
    <source>
        <dbReference type="ARBA" id="ARBA00023242"/>
    </source>
</evidence>
<feature type="region of interest" description="Disordered" evidence="7">
    <location>
        <begin position="1"/>
        <end position="288"/>
    </location>
</feature>
<dbReference type="EMBL" id="MSZU01000113">
    <property type="protein sequence ID" value="OMP82785.1"/>
    <property type="molecule type" value="Genomic_DNA"/>
</dbReference>
<dbReference type="InterPro" id="IPR046347">
    <property type="entry name" value="bZIP_sf"/>
</dbReference>
<keyword evidence="5" id="KW-0539">Nucleus</keyword>
<evidence type="ECO:0000259" key="8">
    <source>
        <dbReference type="PROSITE" id="PS50217"/>
    </source>
</evidence>
<keyword evidence="3" id="KW-0238">DNA-binding</keyword>
<dbReference type="AlphaFoldDB" id="A0A1S8B5I4"/>
<feature type="compositionally biased region" description="Basic and acidic residues" evidence="7">
    <location>
        <begin position="199"/>
        <end position="208"/>
    </location>
</feature>
<keyword evidence="4" id="KW-0804">Transcription</keyword>
<feature type="domain" description="BZIP" evidence="8">
    <location>
        <begin position="284"/>
        <end position="347"/>
    </location>
</feature>
<dbReference type="CDD" id="cd14687">
    <property type="entry name" value="bZIP_ATF2"/>
    <property type="match status" value="1"/>
</dbReference>
<dbReference type="Pfam" id="PF00170">
    <property type="entry name" value="bZIP_1"/>
    <property type="match status" value="1"/>
</dbReference>
<dbReference type="GO" id="GO:0005634">
    <property type="term" value="C:nucleus"/>
    <property type="evidence" value="ECO:0007669"/>
    <property type="project" value="UniProtKB-SubCell"/>
</dbReference>
<organism evidence="9 10">
    <name type="scientific">Diplodia seriata</name>
    <dbReference type="NCBI Taxonomy" id="420778"/>
    <lineage>
        <taxon>Eukaryota</taxon>
        <taxon>Fungi</taxon>
        <taxon>Dikarya</taxon>
        <taxon>Ascomycota</taxon>
        <taxon>Pezizomycotina</taxon>
        <taxon>Dothideomycetes</taxon>
        <taxon>Dothideomycetes incertae sedis</taxon>
        <taxon>Botryosphaeriales</taxon>
        <taxon>Botryosphaeriaceae</taxon>
        <taxon>Diplodia</taxon>
    </lineage>
</organism>
<feature type="compositionally biased region" description="Low complexity" evidence="7">
    <location>
        <begin position="682"/>
        <end position="691"/>
    </location>
</feature>
<protein>
    <submittedName>
        <fullName evidence="9">Transcription factor atf1</fullName>
    </submittedName>
</protein>
<accession>A0A1S8B5I4</accession>
<evidence type="ECO:0000256" key="3">
    <source>
        <dbReference type="ARBA" id="ARBA00023125"/>
    </source>
</evidence>
<dbReference type="SUPFAM" id="SSF57903">
    <property type="entry name" value="FYVE/PHD zinc finger"/>
    <property type="match status" value="1"/>
</dbReference>
<dbReference type="GO" id="GO:0003677">
    <property type="term" value="F:DNA binding"/>
    <property type="evidence" value="ECO:0007669"/>
    <property type="project" value="UniProtKB-KW"/>
</dbReference>
<dbReference type="PROSITE" id="PS50217">
    <property type="entry name" value="BZIP"/>
    <property type="match status" value="1"/>
</dbReference>
<dbReference type="SMART" id="SM00338">
    <property type="entry name" value="BRLZ"/>
    <property type="match status" value="1"/>
</dbReference>
<dbReference type="OrthoDB" id="295274at2759"/>
<evidence type="ECO:0000256" key="6">
    <source>
        <dbReference type="SAM" id="Coils"/>
    </source>
</evidence>
<comment type="subcellular location">
    <subcellularLocation>
        <location evidence="1">Nucleus</location>
    </subcellularLocation>
</comment>
<dbReference type="InterPro" id="IPR004827">
    <property type="entry name" value="bZIP"/>
</dbReference>
<evidence type="ECO:0000256" key="7">
    <source>
        <dbReference type="SAM" id="MobiDB-lite"/>
    </source>
</evidence>
<feature type="compositionally biased region" description="Pro residues" evidence="7">
    <location>
        <begin position="712"/>
        <end position="721"/>
    </location>
</feature>
<dbReference type="SUPFAM" id="SSF57959">
    <property type="entry name" value="Leucine zipper domain"/>
    <property type="match status" value="1"/>
</dbReference>
<dbReference type="CDD" id="cd00065">
    <property type="entry name" value="FYVE_like_SF"/>
    <property type="match status" value="1"/>
</dbReference>
<feature type="compositionally biased region" description="Polar residues" evidence="7">
    <location>
        <begin position="157"/>
        <end position="177"/>
    </location>
</feature>
<dbReference type="PRINTS" id="PR00043">
    <property type="entry name" value="LEUZIPPRJUN"/>
</dbReference>
<feature type="compositionally biased region" description="Basic and acidic residues" evidence="7">
    <location>
        <begin position="533"/>
        <end position="549"/>
    </location>
</feature>
<evidence type="ECO:0000256" key="1">
    <source>
        <dbReference type="ARBA" id="ARBA00004123"/>
    </source>
</evidence>
<name>A0A1S8B5I4_9PEZI</name>
<feature type="coiled-coil region" evidence="6">
    <location>
        <begin position="309"/>
        <end position="343"/>
    </location>
</feature>
<feature type="region of interest" description="Disordered" evidence="7">
    <location>
        <begin position="838"/>
        <end position="861"/>
    </location>
</feature>
<dbReference type="InterPro" id="IPR002112">
    <property type="entry name" value="Leuzip_Jun"/>
</dbReference>
<dbReference type="GO" id="GO:0003700">
    <property type="term" value="F:DNA-binding transcription factor activity"/>
    <property type="evidence" value="ECO:0007669"/>
    <property type="project" value="InterPro"/>
</dbReference>
<feature type="compositionally biased region" description="Acidic residues" evidence="7">
    <location>
        <begin position="255"/>
        <end position="264"/>
    </location>
</feature>
<feature type="compositionally biased region" description="Low complexity" evidence="7">
    <location>
        <begin position="645"/>
        <end position="662"/>
    </location>
</feature>
<dbReference type="FunFam" id="1.20.5.170:FF:000053">
    <property type="entry name" value="BZIP transcription factor AtfA"/>
    <property type="match status" value="1"/>
</dbReference>
<dbReference type="Pfam" id="PF11786">
    <property type="entry name" value="Aft1_HRA"/>
    <property type="match status" value="1"/>
</dbReference>
<dbReference type="PANTHER" id="PTHR19304">
    <property type="entry name" value="CYCLIC-AMP RESPONSE ELEMENT BINDING PROTEIN"/>
    <property type="match status" value="1"/>
</dbReference>
<feature type="compositionally biased region" description="Low complexity" evidence="7">
    <location>
        <begin position="435"/>
        <end position="448"/>
    </location>
</feature>
<evidence type="ECO:0000256" key="4">
    <source>
        <dbReference type="ARBA" id="ARBA00023163"/>
    </source>
</evidence>
<dbReference type="Gene3D" id="1.20.5.170">
    <property type="match status" value="1"/>
</dbReference>
<feature type="region of interest" description="Disordered" evidence="7">
    <location>
        <begin position="533"/>
        <end position="559"/>
    </location>
</feature>
<gene>
    <name evidence="9" type="ORF">BK809_0000975</name>
</gene>
<dbReference type="STRING" id="420778.A0A1S8B5I4"/>
<feature type="compositionally biased region" description="Low complexity" evidence="7">
    <location>
        <begin position="106"/>
        <end position="120"/>
    </location>
</feature>
<keyword evidence="6" id="KW-0175">Coiled coil</keyword>
<dbReference type="InterPro" id="IPR051027">
    <property type="entry name" value="bZIP_transcription_factors"/>
</dbReference>
<evidence type="ECO:0000313" key="9">
    <source>
        <dbReference type="EMBL" id="OMP82785.1"/>
    </source>
</evidence>
<proteinExistence type="predicted"/>
<feature type="compositionally biased region" description="Polar residues" evidence="7">
    <location>
        <begin position="141"/>
        <end position="150"/>
    </location>
</feature>
<dbReference type="InterPro" id="IPR021755">
    <property type="entry name" value="TF_Aft1_HRA"/>
</dbReference>
<reference evidence="9 10" key="1">
    <citation type="submission" date="2017-01" db="EMBL/GenBank/DDBJ databases">
        <title>Draft genome sequence of Diplodia seriata F98.1, a fungal species involved in grapevine trunk diseases.</title>
        <authorList>
            <person name="Robert-Siegwald G."/>
            <person name="Vallet J."/>
            <person name="Abou-Mansour E."/>
            <person name="Xu J."/>
            <person name="Rey P."/>
            <person name="Bertsch C."/>
            <person name="Rego C."/>
            <person name="Larignon P."/>
            <person name="Fontaine F."/>
            <person name="Lebrun M.-H."/>
        </authorList>
    </citation>
    <scope>NUCLEOTIDE SEQUENCE [LARGE SCALE GENOMIC DNA]</scope>
    <source>
        <strain evidence="9 10">F98.1</strain>
    </source>
</reference>
<feature type="region of interest" description="Disordered" evidence="7">
    <location>
        <begin position="641"/>
        <end position="725"/>
    </location>
</feature>
<comment type="caution">
    <text evidence="9">The sequence shown here is derived from an EMBL/GenBank/DDBJ whole genome shotgun (WGS) entry which is preliminary data.</text>
</comment>
<evidence type="ECO:0000256" key="2">
    <source>
        <dbReference type="ARBA" id="ARBA00023015"/>
    </source>
</evidence>
<feature type="compositionally biased region" description="Polar residues" evidence="7">
    <location>
        <begin position="46"/>
        <end position="66"/>
    </location>
</feature>
<feature type="compositionally biased region" description="Polar residues" evidence="7">
    <location>
        <begin position="74"/>
        <end position="100"/>
    </location>
</feature>
<feature type="compositionally biased region" description="Low complexity" evidence="7">
    <location>
        <begin position="845"/>
        <end position="860"/>
    </location>
</feature>
<keyword evidence="2" id="KW-0805">Transcription regulation</keyword>
<dbReference type="InterPro" id="IPR011011">
    <property type="entry name" value="Znf_FYVE_PHD"/>
</dbReference>
<dbReference type="Proteomes" id="UP000190776">
    <property type="component" value="Unassembled WGS sequence"/>
</dbReference>
<feature type="region of interest" description="Disordered" evidence="7">
    <location>
        <begin position="421"/>
        <end position="471"/>
    </location>
</feature>
<sequence>MLTGPTGSGDYFGEPWKGGFPTPNESSLRTGLTPGGGGSMFPAPSPNSQALFNSLQSGGATPNTSEFYRAALKMNNTFGQNVNPPTSQPAEQNNQPTSDTKPYPPQQSGNQQQNQGQQQQDPFGQHDANVVTSLLGLSRADAQQNSNNQFAMPGQPSHVNTNVAQMGNQSQETSPTTKRAGKNSVVSMSGSADTGDFSEDAHSEDAKPPRSRGGKKGANGKSQASNGRRKADDGAVKGPASKKAKTNSGNAAQSNDDEEDDSDDDGVKQEGSDTHPNGKKMTDEEKRKNFLERNRVAALKCRQRKKQWLANLQAKVELFSTENDALSAQITQLREEIVNLKTMLLAHKDCPVSQAQGISGMAMTNFIGDINHHAHPYGMGMPPNGVPPMGMGMQQPPPQAMQRSCAVTMVVFLDFEDDSPDPFLEPYRPTDAYPSSQQQQQQQQQQQSHAGPADDDAPSRPTSDERPNPNINGFSAILSCYPIVTQLASLLDLNSLHDLSRTCRQFRANLLEYRNQLVTQTLRCCNDDAAPCEREQQPSDPHHAQHDWRSSPNEGRGGRMLSGKVGRCARDMVGECRKCGVVVCRNCTSKPPPPIAFPARLRRLCKTCANVPLSVLTSPDITSPPPACSLVSCRTAAAAGRSVRSTPGSSPHSSTSTLSSTPNSPPLFTPSSSPGAGAGETPSPYGSPSSPHNHHSHDNHNTDDDDDVDEPSSPPRPPPAPAFTNQAFIRSPCTCPDAVWLCGPCGHAIRTRDGQYSLGWTWRTRYSTYLGGLGAGIGEGHEGVKCGLGPACRGGHDVEHEECGTAEELAGIVGGRGAAGAWVGNGASLVRTSHGVSIGGGGGASSSNNSNEGGANAVVGSPHDEWSGSSFFAQEIEGIGGRRVMKIKRRVRVGAVVKEYEDEREGRAPYLGREKEGLNRAWCAWCARAVPSRRDARELLEEDEERWGRGERVVYCGDGRTVR</sequence>